<gene>
    <name evidence="1" type="ORF">QJV33_07565</name>
</gene>
<comment type="caution">
    <text evidence="1">The sequence shown here is derived from an EMBL/GenBank/DDBJ whole genome shotgun (WGS) entry which is preliminary data.</text>
</comment>
<accession>A0ABT6Q9Y9</accession>
<keyword evidence="2" id="KW-1185">Reference proteome</keyword>
<evidence type="ECO:0000313" key="2">
    <source>
        <dbReference type="Proteomes" id="UP001431775"/>
    </source>
</evidence>
<reference evidence="1" key="1">
    <citation type="submission" date="2023-05" db="EMBL/GenBank/DDBJ databases">
        <title>Whole genome sequence of Commensalibacter sp.</title>
        <authorList>
            <person name="Charoenyingcharoen P."/>
            <person name="Yukphan P."/>
        </authorList>
    </citation>
    <scope>NUCLEOTIDE SEQUENCE</scope>
    <source>
        <strain evidence="1">TBRC 10068</strain>
    </source>
</reference>
<evidence type="ECO:0000313" key="1">
    <source>
        <dbReference type="EMBL" id="MDI2113130.1"/>
    </source>
</evidence>
<name>A0ABT6Q9Y9_9PROT</name>
<organism evidence="1 2">
    <name type="scientific">Commensalibacter nepenthis</name>
    <dbReference type="NCBI Taxonomy" id="3043872"/>
    <lineage>
        <taxon>Bacteria</taxon>
        <taxon>Pseudomonadati</taxon>
        <taxon>Pseudomonadota</taxon>
        <taxon>Alphaproteobacteria</taxon>
        <taxon>Acetobacterales</taxon>
        <taxon>Acetobacteraceae</taxon>
    </lineage>
</organism>
<dbReference type="RefSeq" id="WP_281462747.1">
    <property type="nucleotide sequence ID" value="NZ_JASBAN010000001.1"/>
</dbReference>
<sequence length="45" mass="5230">MSKEYIDWEMLLSEGKSGYFNDISLKISLNTMIAQQWIKGDMNSL</sequence>
<dbReference type="EMBL" id="JASBAN010000001">
    <property type="protein sequence ID" value="MDI2113130.1"/>
    <property type="molecule type" value="Genomic_DNA"/>
</dbReference>
<protein>
    <submittedName>
        <fullName evidence="1">Uncharacterized protein</fullName>
    </submittedName>
</protein>
<proteinExistence type="predicted"/>
<dbReference type="Proteomes" id="UP001431775">
    <property type="component" value="Unassembled WGS sequence"/>
</dbReference>